<dbReference type="EMBL" id="CP002017">
    <property type="protein sequence ID" value="ADG07212.1"/>
    <property type="molecule type" value="Genomic_DNA"/>
</dbReference>
<gene>
    <name evidence="9" type="ordered locus">Btus_2555</name>
</gene>
<keyword evidence="4 7" id="KW-0812">Transmembrane</keyword>
<dbReference type="AlphaFoldDB" id="D5WTH6"/>
<feature type="transmembrane region" description="Helical" evidence="7">
    <location>
        <begin position="64"/>
        <end position="82"/>
    </location>
</feature>
<feature type="transmembrane region" description="Helical" evidence="7">
    <location>
        <begin position="318"/>
        <end position="338"/>
    </location>
</feature>
<feature type="transmembrane region" description="Helical" evidence="7">
    <location>
        <begin position="182"/>
        <end position="202"/>
    </location>
</feature>
<dbReference type="InterPro" id="IPR020846">
    <property type="entry name" value="MFS_dom"/>
</dbReference>
<dbReference type="GO" id="GO:0022857">
    <property type="term" value="F:transmembrane transporter activity"/>
    <property type="evidence" value="ECO:0007669"/>
    <property type="project" value="InterPro"/>
</dbReference>
<comment type="subcellular location">
    <subcellularLocation>
        <location evidence="1">Cell membrane</location>
        <topology evidence="1">Multi-pass membrane protein</topology>
    </subcellularLocation>
</comment>
<evidence type="ECO:0000256" key="7">
    <source>
        <dbReference type="SAM" id="Phobius"/>
    </source>
</evidence>
<evidence type="ECO:0000256" key="2">
    <source>
        <dbReference type="ARBA" id="ARBA00022448"/>
    </source>
</evidence>
<evidence type="ECO:0000256" key="4">
    <source>
        <dbReference type="ARBA" id="ARBA00022692"/>
    </source>
</evidence>
<dbReference type="PANTHER" id="PTHR42718">
    <property type="entry name" value="MAJOR FACILITATOR SUPERFAMILY MULTIDRUG TRANSPORTER MFSC"/>
    <property type="match status" value="1"/>
</dbReference>
<dbReference type="STRING" id="562970.Btus_2555"/>
<dbReference type="Gene3D" id="1.20.1250.20">
    <property type="entry name" value="MFS general substrate transporter like domains"/>
    <property type="match status" value="1"/>
</dbReference>
<dbReference type="Gene3D" id="1.20.1720.10">
    <property type="entry name" value="Multidrug resistance protein D"/>
    <property type="match status" value="1"/>
</dbReference>
<dbReference type="HOGENOM" id="CLU_000960_28_3_9"/>
<keyword evidence="2" id="KW-0813">Transport</keyword>
<feature type="transmembrane region" description="Helical" evidence="7">
    <location>
        <begin position="281"/>
        <end position="306"/>
    </location>
</feature>
<evidence type="ECO:0000256" key="5">
    <source>
        <dbReference type="ARBA" id="ARBA00022989"/>
    </source>
</evidence>
<dbReference type="GO" id="GO:0005886">
    <property type="term" value="C:plasma membrane"/>
    <property type="evidence" value="ECO:0007669"/>
    <property type="project" value="UniProtKB-SubCell"/>
</dbReference>
<evidence type="ECO:0000256" key="3">
    <source>
        <dbReference type="ARBA" id="ARBA00022475"/>
    </source>
</evidence>
<keyword evidence="6 7" id="KW-0472">Membrane</keyword>
<proteinExistence type="predicted"/>
<dbReference type="KEGG" id="bts:Btus_2555"/>
<sequence>MEQVRREHSLLDTSGGSEDIGGVRKWLVLANVAVGTFMANLDGSIANVGLPTISESFHVPLASVQWVVTAYLLTICALLPTVGKLSDLLGRGRLYNLGFALFAIGSALCAVSGSVGMLIGMRVVQAVGASFLMANGQGLVATTFGPRERGRALGMIGTTVSLGTLSGPAFGGLLIEHFGWPAIFWVNVPIGAVAFFAGWRILPRERGGGREPFDLVGAGMFAVGITALLFAVSGAEGRGWTSWPTLGGIGASLLVLVLFYLREVHIPHPMLDFSLYRIRMFSTGSAAAFLSFVSLFCVNVMMPFFIQTVMHQSPAVTGYVMAANPVVMAVTAPLAGWLSDRIGPYVLTTGGLTLNALGFVALNMLSPEVSPWVVAGHLAVFGLGQGLFQSPNNSSIMGSVPRSKVGLAGGLNALTRNLGMVFGISLSVSLFTYRLGVLSGATDAGPGDIGPVEAGGVVQPSPEVFMGAMHTVFWAAAVTCVLGAVVSSLRGGRRTAGGSAKTAE</sequence>
<feature type="domain" description="Major facilitator superfamily (MFS) profile" evidence="8">
    <location>
        <begin position="28"/>
        <end position="495"/>
    </location>
</feature>
<evidence type="ECO:0000256" key="6">
    <source>
        <dbReference type="ARBA" id="ARBA00023136"/>
    </source>
</evidence>
<evidence type="ECO:0000313" key="10">
    <source>
        <dbReference type="Proteomes" id="UP000002368"/>
    </source>
</evidence>
<protein>
    <submittedName>
        <fullName evidence="9">Drug resistance transporter, EmrB/QacA subfamily</fullName>
    </submittedName>
</protein>
<dbReference type="SUPFAM" id="SSF103473">
    <property type="entry name" value="MFS general substrate transporter"/>
    <property type="match status" value="1"/>
</dbReference>
<dbReference type="PANTHER" id="PTHR42718:SF46">
    <property type="entry name" value="BLR6921 PROTEIN"/>
    <property type="match status" value="1"/>
</dbReference>
<evidence type="ECO:0000259" key="8">
    <source>
        <dbReference type="PROSITE" id="PS50850"/>
    </source>
</evidence>
<feature type="transmembrane region" description="Helical" evidence="7">
    <location>
        <begin position="126"/>
        <end position="145"/>
    </location>
</feature>
<dbReference type="PRINTS" id="PR01036">
    <property type="entry name" value="TCRTETB"/>
</dbReference>
<reference evidence="9 10" key="1">
    <citation type="journal article" date="2011" name="Stand. Genomic Sci.">
        <title>Complete genome sequence of the thermophilic, hydrogen-oxidizing Bacillus tusciae type strain (T2) and reclassification in the new genus, Kyrpidia gen. nov. as Kyrpidia tusciae comb. nov. and emendation of the family Alicyclobacillaceae da Costa and Rainey, 2010.</title>
        <authorList>
            <person name="Klenk H.P."/>
            <person name="Lapidus A."/>
            <person name="Chertkov O."/>
            <person name="Copeland A."/>
            <person name="Del Rio T.G."/>
            <person name="Nolan M."/>
            <person name="Lucas S."/>
            <person name="Chen F."/>
            <person name="Tice H."/>
            <person name="Cheng J.F."/>
            <person name="Han C."/>
            <person name="Bruce D."/>
            <person name="Goodwin L."/>
            <person name="Pitluck S."/>
            <person name="Pati A."/>
            <person name="Ivanova N."/>
            <person name="Mavromatis K."/>
            <person name="Daum C."/>
            <person name="Chen A."/>
            <person name="Palaniappan K."/>
            <person name="Chang Y.J."/>
            <person name="Land M."/>
            <person name="Hauser L."/>
            <person name="Jeffries C.D."/>
            <person name="Detter J.C."/>
            <person name="Rohde M."/>
            <person name="Abt B."/>
            <person name="Pukall R."/>
            <person name="Goker M."/>
            <person name="Bristow J."/>
            <person name="Markowitz V."/>
            <person name="Hugenholtz P."/>
            <person name="Eisen J.A."/>
        </authorList>
    </citation>
    <scope>NUCLEOTIDE SEQUENCE [LARGE SCALE GENOMIC DNA]</scope>
    <source>
        <strain evidence="9 10">DSM 2912</strain>
    </source>
</reference>
<organism evidence="9 10">
    <name type="scientific">Kyrpidia tusciae (strain DSM 2912 / NBRC 15312 / T2)</name>
    <name type="common">Bacillus tusciae</name>
    <dbReference type="NCBI Taxonomy" id="562970"/>
    <lineage>
        <taxon>Bacteria</taxon>
        <taxon>Bacillati</taxon>
        <taxon>Bacillota</taxon>
        <taxon>Bacilli</taxon>
        <taxon>Bacillales</taxon>
        <taxon>Alicyclobacillaceae</taxon>
        <taxon>Kyrpidia</taxon>
    </lineage>
</organism>
<dbReference type="PROSITE" id="PS50850">
    <property type="entry name" value="MFS"/>
    <property type="match status" value="1"/>
</dbReference>
<feature type="transmembrane region" description="Helical" evidence="7">
    <location>
        <begin position="345"/>
        <end position="365"/>
    </location>
</feature>
<dbReference type="InterPro" id="IPR036259">
    <property type="entry name" value="MFS_trans_sf"/>
</dbReference>
<dbReference type="Proteomes" id="UP000002368">
    <property type="component" value="Chromosome"/>
</dbReference>
<dbReference type="eggNOG" id="COG2814">
    <property type="taxonomic scope" value="Bacteria"/>
</dbReference>
<keyword evidence="3" id="KW-1003">Cell membrane</keyword>
<feature type="transmembrane region" description="Helical" evidence="7">
    <location>
        <begin position="152"/>
        <end position="170"/>
    </location>
</feature>
<dbReference type="InterPro" id="IPR011701">
    <property type="entry name" value="MFS"/>
</dbReference>
<keyword evidence="5 7" id="KW-1133">Transmembrane helix</keyword>
<feature type="transmembrane region" description="Helical" evidence="7">
    <location>
        <begin position="409"/>
        <end position="433"/>
    </location>
</feature>
<feature type="transmembrane region" description="Helical" evidence="7">
    <location>
        <begin position="371"/>
        <end position="388"/>
    </location>
</feature>
<accession>D5WTH6</accession>
<dbReference type="CDD" id="cd17321">
    <property type="entry name" value="MFS_MMR_MDR_like"/>
    <property type="match status" value="1"/>
</dbReference>
<feature type="transmembrane region" description="Helical" evidence="7">
    <location>
        <begin position="214"/>
        <end position="235"/>
    </location>
</feature>
<dbReference type="Pfam" id="PF07690">
    <property type="entry name" value="MFS_1"/>
    <property type="match status" value="1"/>
</dbReference>
<keyword evidence="10" id="KW-1185">Reference proteome</keyword>
<evidence type="ECO:0000256" key="1">
    <source>
        <dbReference type="ARBA" id="ARBA00004651"/>
    </source>
</evidence>
<feature type="transmembrane region" description="Helical" evidence="7">
    <location>
        <begin position="94"/>
        <end position="120"/>
    </location>
</feature>
<feature type="transmembrane region" description="Helical" evidence="7">
    <location>
        <begin position="464"/>
        <end position="486"/>
    </location>
</feature>
<dbReference type="NCBIfam" id="TIGR00711">
    <property type="entry name" value="efflux_EmrB"/>
    <property type="match status" value="1"/>
</dbReference>
<dbReference type="InterPro" id="IPR004638">
    <property type="entry name" value="EmrB-like"/>
</dbReference>
<dbReference type="RefSeq" id="WP_013076495.1">
    <property type="nucleotide sequence ID" value="NC_014098.1"/>
</dbReference>
<evidence type="ECO:0000313" key="9">
    <source>
        <dbReference type="EMBL" id="ADG07212.1"/>
    </source>
</evidence>
<feature type="transmembrane region" description="Helical" evidence="7">
    <location>
        <begin position="241"/>
        <end position="261"/>
    </location>
</feature>
<name>D5WTH6_KYRT2</name>